<keyword evidence="1" id="KW-0472">Membrane</keyword>
<dbReference type="InterPro" id="IPR001005">
    <property type="entry name" value="SANT/Myb"/>
</dbReference>
<sequence>MQPSSLTPGGFVNLLTSQTGKNTHVECSQVPKPSERRKWSPKEDIVLISAWLNTSKDPIVSTDQKAGAFWKRIEEYYNGSPQLCGFAPRELNQCKQRWGILNEYVCRFVGSYEAALKEQASGQKENDVMKAAPDIYLNDYGSKFGLEHAWRELRYDQKWKSNSKDSAKDKRKEAAEVEPEFKEVRHPGVKAAKRKKRGNEAYDQLQTMLGVKDAISKRRLLERHGFYWLHGLYWFAYSTALLLHGICSVFHGML</sequence>
<proteinExistence type="predicted"/>
<dbReference type="PANTHER" id="PTHR45023:SF4">
    <property type="entry name" value="GLYCINE-RICH PROTEIN-RELATED"/>
    <property type="match status" value="1"/>
</dbReference>
<dbReference type="Proteomes" id="UP000504610">
    <property type="component" value="Chromosome 9"/>
</dbReference>
<dbReference type="PROSITE" id="PS50090">
    <property type="entry name" value="MYB_LIKE"/>
    <property type="match status" value="1"/>
</dbReference>
<name>A0A9W3CGP6_RAPSA</name>
<keyword evidence="1" id="KW-1133">Transmembrane helix</keyword>
<feature type="domain" description="Myb-like" evidence="2">
    <location>
        <begin position="31"/>
        <end position="98"/>
    </location>
</feature>
<evidence type="ECO:0000259" key="2">
    <source>
        <dbReference type="PROSITE" id="PS50090"/>
    </source>
</evidence>
<keyword evidence="3" id="KW-1185">Reference proteome</keyword>
<dbReference type="AlphaFoldDB" id="A0A9W3CGP6"/>
<protein>
    <submittedName>
        <fullName evidence="4">Glutathione S-transferase T3-like</fullName>
    </submittedName>
</protein>
<dbReference type="GeneID" id="108824698"/>
<accession>A0A9W3CGP6</accession>
<feature type="transmembrane region" description="Helical" evidence="1">
    <location>
        <begin position="226"/>
        <end position="251"/>
    </location>
</feature>
<gene>
    <name evidence="4" type="primary">LOC108824698</name>
</gene>
<dbReference type="KEGG" id="rsz:108824698"/>
<reference evidence="4" key="2">
    <citation type="submission" date="2025-08" db="UniProtKB">
        <authorList>
            <consortium name="RefSeq"/>
        </authorList>
    </citation>
    <scope>IDENTIFICATION</scope>
    <source>
        <tissue evidence="4">Leaf</tissue>
    </source>
</reference>
<reference evidence="3" key="1">
    <citation type="journal article" date="2019" name="Database">
        <title>The radish genome database (RadishGD): an integrated information resource for radish genomics.</title>
        <authorList>
            <person name="Yu H.J."/>
            <person name="Baek S."/>
            <person name="Lee Y.J."/>
            <person name="Cho A."/>
            <person name="Mun J.H."/>
        </authorList>
    </citation>
    <scope>NUCLEOTIDE SEQUENCE [LARGE SCALE GENOMIC DNA]</scope>
    <source>
        <strain evidence="3">cv. WK10039</strain>
    </source>
</reference>
<dbReference type="OrthoDB" id="1110283at2759"/>
<evidence type="ECO:0000313" key="4">
    <source>
        <dbReference type="RefSeq" id="XP_056850699.1"/>
    </source>
</evidence>
<keyword evidence="1" id="KW-0812">Transmembrane</keyword>
<evidence type="ECO:0000256" key="1">
    <source>
        <dbReference type="SAM" id="Phobius"/>
    </source>
</evidence>
<evidence type="ECO:0000313" key="3">
    <source>
        <dbReference type="Proteomes" id="UP000504610"/>
    </source>
</evidence>
<dbReference type="RefSeq" id="XP_056850699.1">
    <property type="nucleotide sequence ID" value="XM_056994719.1"/>
</dbReference>
<organism evidence="3 4">
    <name type="scientific">Raphanus sativus</name>
    <name type="common">Radish</name>
    <name type="synonym">Raphanus raphanistrum var. sativus</name>
    <dbReference type="NCBI Taxonomy" id="3726"/>
    <lineage>
        <taxon>Eukaryota</taxon>
        <taxon>Viridiplantae</taxon>
        <taxon>Streptophyta</taxon>
        <taxon>Embryophyta</taxon>
        <taxon>Tracheophyta</taxon>
        <taxon>Spermatophyta</taxon>
        <taxon>Magnoliopsida</taxon>
        <taxon>eudicotyledons</taxon>
        <taxon>Gunneridae</taxon>
        <taxon>Pentapetalae</taxon>
        <taxon>rosids</taxon>
        <taxon>malvids</taxon>
        <taxon>Brassicales</taxon>
        <taxon>Brassicaceae</taxon>
        <taxon>Brassiceae</taxon>
        <taxon>Raphanus</taxon>
    </lineage>
</organism>
<dbReference type="PANTHER" id="PTHR45023">
    <property type="match status" value="1"/>
</dbReference>